<dbReference type="SUPFAM" id="SSF53474">
    <property type="entry name" value="alpha/beta-Hydrolases"/>
    <property type="match status" value="1"/>
</dbReference>
<dbReference type="EMBL" id="LDAU01000144">
    <property type="protein sequence ID" value="KRX03132.1"/>
    <property type="molecule type" value="Genomic_DNA"/>
</dbReference>
<dbReference type="InParanoid" id="A0A0V0QLW8"/>
<gene>
    <name evidence="2" type="ORF">PPERSA_10213</name>
</gene>
<dbReference type="InterPro" id="IPR029058">
    <property type="entry name" value="AB_hydrolase_fold"/>
</dbReference>
<evidence type="ECO:0000256" key="1">
    <source>
        <dbReference type="SAM" id="MobiDB-lite"/>
    </source>
</evidence>
<feature type="compositionally biased region" description="Polar residues" evidence="1">
    <location>
        <begin position="8"/>
        <end position="22"/>
    </location>
</feature>
<keyword evidence="3" id="KW-1185">Reference proteome</keyword>
<name>A0A0V0QLW8_PSEPJ</name>
<organism evidence="2 3">
    <name type="scientific">Pseudocohnilembus persalinus</name>
    <name type="common">Ciliate</name>
    <dbReference type="NCBI Taxonomy" id="266149"/>
    <lineage>
        <taxon>Eukaryota</taxon>
        <taxon>Sar</taxon>
        <taxon>Alveolata</taxon>
        <taxon>Ciliophora</taxon>
        <taxon>Intramacronucleata</taxon>
        <taxon>Oligohymenophorea</taxon>
        <taxon>Scuticociliatia</taxon>
        <taxon>Philasterida</taxon>
        <taxon>Pseudocohnilembidae</taxon>
        <taxon>Pseudocohnilembus</taxon>
    </lineage>
</organism>
<dbReference type="Proteomes" id="UP000054937">
    <property type="component" value="Unassembled WGS sequence"/>
</dbReference>
<dbReference type="OMA" id="RNINNLM"/>
<feature type="compositionally biased region" description="Basic and acidic residues" evidence="1">
    <location>
        <begin position="25"/>
        <end position="42"/>
    </location>
</feature>
<accession>A0A0V0QLW8</accession>
<evidence type="ECO:0000313" key="3">
    <source>
        <dbReference type="Proteomes" id="UP000054937"/>
    </source>
</evidence>
<reference evidence="2 3" key="1">
    <citation type="journal article" date="2015" name="Sci. Rep.">
        <title>Genome of the facultative scuticociliatosis pathogen Pseudocohnilembus persalinus provides insight into its virulence through horizontal gene transfer.</title>
        <authorList>
            <person name="Xiong J."/>
            <person name="Wang G."/>
            <person name="Cheng J."/>
            <person name="Tian M."/>
            <person name="Pan X."/>
            <person name="Warren A."/>
            <person name="Jiang C."/>
            <person name="Yuan D."/>
            <person name="Miao W."/>
        </authorList>
    </citation>
    <scope>NUCLEOTIDE SEQUENCE [LARGE SCALE GENOMIC DNA]</scope>
    <source>
        <strain evidence="2">36N120E</strain>
    </source>
</reference>
<dbReference type="Gene3D" id="3.40.50.1820">
    <property type="entry name" value="alpha/beta hydrolase"/>
    <property type="match status" value="1"/>
</dbReference>
<comment type="caution">
    <text evidence="2">The sequence shown here is derived from an EMBL/GenBank/DDBJ whole genome shotgun (WGS) entry which is preliminary data.</text>
</comment>
<proteinExistence type="predicted"/>
<sequence>MDRGFGYSEQSKTTSLQDQINVNEEVLKDERNRKQKQADSEKTEKIVQKNLKLYNIELTNLDKKAKNVNNEVFESTQGFDKSLYDINSKKEQKNQKENWFGYKKIFYYPNGAYFNFYDNLSLLQKQNFQYQFPIITISGFPTYIFEWKRLQQSLKNQTCRIIHFVIPGLEEEDERRGDKFFGYMFENVQLFLDLINSFRFQKVIVAAHSFGTYLQQEFLSSYPERVAGIMEIGGFGYYMYIFSYDNGLERYFYEIRNPKHKILKFVANGKNDHLIPRQIQDEKLTLYLYDKKSNPYRKLNENEKKYFLKLVEKDQILREKLDIQNFDFDNIQSNFIFLFDETGHSIHRRRGQELQAPIRAFLALVEAQNTENQLLQPKL</sequence>
<protein>
    <submittedName>
        <fullName evidence="2">Uncharacterized protein</fullName>
    </submittedName>
</protein>
<feature type="region of interest" description="Disordered" evidence="1">
    <location>
        <begin position="1"/>
        <end position="42"/>
    </location>
</feature>
<evidence type="ECO:0000313" key="2">
    <source>
        <dbReference type="EMBL" id="KRX03132.1"/>
    </source>
</evidence>
<dbReference type="AlphaFoldDB" id="A0A0V0QLW8"/>